<dbReference type="PANTHER" id="PTHR43156">
    <property type="entry name" value="STAGE II SPORULATION PROTEIN E-RELATED"/>
    <property type="match status" value="1"/>
</dbReference>
<evidence type="ECO:0000259" key="3">
    <source>
        <dbReference type="SMART" id="SM00331"/>
    </source>
</evidence>
<dbReference type="EMBL" id="BOPF01000024">
    <property type="protein sequence ID" value="GIJ49116.1"/>
    <property type="molecule type" value="Genomic_DNA"/>
</dbReference>
<dbReference type="Proteomes" id="UP000619260">
    <property type="component" value="Unassembled WGS sequence"/>
</dbReference>
<dbReference type="RefSeq" id="WP_203902580.1">
    <property type="nucleotide sequence ID" value="NZ_BOPF01000024.1"/>
</dbReference>
<comment type="caution">
    <text evidence="4">The sequence shown here is derived from an EMBL/GenBank/DDBJ whole genome shotgun (WGS) entry which is preliminary data.</text>
</comment>
<dbReference type="PANTHER" id="PTHR43156:SF2">
    <property type="entry name" value="STAGE II SPORULATION PROTEIN E"/>
    <property type="match status" value="1"/>
</dbReference>
<feature type="domain" description="PPM-type phosphatase" evidence="3">
    <location>
        <begin position="162"/>
        <end position="377"/>
    </location>
</feature>
<evidence type="ECO:0000256" key="2">
    <source>
        <dbReference type="SAM" id="SignalP"/>
    </source>
</evidence>
<dbReference type="AlphaFoldDB" id="A0A8J3YSP5"/>
<feature type="chain" id="PRO_5035175635" evidence="2">
    <location>
        <begin position="22"/>
        <end position="402"/>
    </location>
</feature>
<evidence type="ECO:0000313" key="5">
    <source>
        <dbReference type="Proteomes" id="UP000619260"/>
    </source>
</evidence>
<dbReference type="Pfam" id="PF07228">
    <property type="entry name" value="SpoIIE"/>
    <property type="match status" value="1"/>
</dbReference>
<gene>
    <name evidence="4" type="ORF">Val02_60020</name>
</gene>
<protein>
    <submittedName>
        <fullName evidence="4">Phosphatase</fullName>
    </submittedName>
</protein>
<dbReference type="Gene3D" id="3.60.40.10">
    <property type="entry name" value="PPM-type phosphatase domain"/>
    <property type="match status" value="1"/>
</dbReference>
<evidence type="ECO:0000256" key="1">
    <source>
        <dbReference type="ARBA" id="ARBA00022801"/>
    </source>
</evidence>
<name>A0A8J3YSP5_9ACTN</name>
<dbReference type="SUPFAM" id="SSF81606">
    <property type="entry name" value="PP2C-like"/>
    <property type="match status" value="1"/>
</dbReference>
<evidence type="ECO:0000313" key="4">
    <source>
        <dbReference type="EMBL" id="GIJ49116.1"/>
    </source>
</evidence>
<organism evidence="4 5">
    <name type="scientific">Virgisporangium aliadipatigenens</name>
    <dbReference type="NCBI Taxonomy" id="741659"/>
    <lineage>
        <taxon>Bacteria</taxon>
        <taxon>Bacillati</taxon>
        <taxon>Actinomycetota</taxon>
        <taxon>Actinomycetes</taxon>
        <taxon>Micromonosporales</taxon>
        <taxon>Micromonosporaceae</taxon>
        <taxon>Virgisporangium</taxon>
    </lineage>
</organism>
<keyword evidence="2" id="KW-0732">Signal</keyword>
<dbReference type="InterPro" id="IPR036457">
    <property type="entry name" value="PPM-type-like_dom_sf"/>
</dbReference>
<dbReference type="InterPro" id="IPR001932">
    <property type="entry name" value="PPM-type_phosphatase-like_dom"/>
</dbReference>
<feature type="signal peptide" evidence="2">
    <location>
        <begin position="1"/>
        <end position="21"/>
    </location>
</feature>
<keyword evidence="5" id="KW-1185">Reference proteome</keyword>
<dbReference type="GO" id="GO:0016791">
    <property type="term" value="F:phosphatase activity"/>
    <property type="evidence" value="ECO:0007669"/>
    <property type="project" value="TreeGrafter"/>
</dbReference>
<reference evidence="4" key="1">
    <citation type="submission" date="2021-01" db="EMBL/GenBank/DDBJ databases">
        <title>Whole genome shotgun sequence of Virgisporangium aliadipatigenens NBRC 105644.</title>
        <authorList>
            <person name="Komaki H."/>
            <person name="Tamura T."/>
        </authorList>
    </citation>
    <scope>NUCLEOTIDE SEQUENCE</scope>
    <source>
        <strain evidence="4">NBRC 105644</strain>
    </source>
</reference>
<sequence>MTTVSRFVLAQRAMFAAPAHALVETLVASLREHYGVTAAELLIADYTQAVLRPVLDPDGELPVTGTEAGRAYAEQRVITRDTQILLPVTARGDRIGVLRLERPEPFDVEAEDELVDLTVALAHDLRAADEITGRYRAARRRDRLTLAAEIQWHLLPGRSVTRKEYVLAGQLEPAYAVRGDNFDWSSEADHLIVSVTNGFGEGVEAALLTSLAVNAMRNARFAGASLADQARLADEAVYAAHRGKQHVSTLLLRFDVATGLVSAVDAGSPMLMRLRGDRVEELPLDAQLPLGMFESTAYEEQTFQILPGDRLFILSDGVHDARYEGLTYREEGRLRQTISATRRLPPGEAIRAVLGDHAVFRRSLPHDDDCAVVCLDWRRTATPDEPEMGLAGVAVATTRPLR</sequence>
<dbReference type="SMART" id="SM00331">
    <property type="entry name" value="PP2C_SIG"/>
    <property type="match status" value="1"/>
</dbReference>
<keyword evidence="1" id="KW-0378">Hydrolase</keyword>
<proteinExistence type="predicted"/>
<dbReference type="InterPro" id="IPR052016">
    <property type="entry name" value="Bact_Sigma-Reg"/>
</dbReference>
<accession>A0A8J3YSP5</accession>